<feature type="compositionally biased region" description="Pro residues" evidence="1">
    <location>
        <begin position="26"/>
        <end position="35"/>
    </location>
</feature>
<name>A0ABD0PYS7_CIRMR</name>
<dbReference type="Proteomes" id="UP001529510">
    <property type="component" value="Unassembled WGS sequence"/>
</dbReference>
<dbReference type="AlphaFoldDB" id="A0ABD0PYS7"/>
<dbReference type="EMBL" id="JAMKFB020000012">
    <property type="protein sequence ID" value="KAL0179147.1"/>
    <property type="molecule type" value="Genomic_DNA"/>
</dbReference>
<feature type="compositionally biased region" description="Basic and acidic residues" evidence="1">
    <location>
        <begin position="47"/>
        <end position="57"/>
    </location>
</feature>
<organism evidence="2 3">
    <name type="scientific">Cirrhinus mrigala</name>
    <name type="common">Mrigala</name>
    <dbReference type="NCBI Taxonomy" id="683832"/>
    <lineage>
        <taxon>Eukaryota</taxon>
        <taxon>Metazoa</taxon>
        <taxon>Chordata</taxon>
        <taxon>Craniata</taxon>
        <taxon>Vertebrata</taxon>
        <taxon>Euteleostomi</taxon>
        <taxon>Actinopterygii</taxon>
        <taxon>Neopterygii</taxon>
        <taxon>Teleostei</taxon>
        <taxon>Ostariophysi</taxon>
        <taxon>Cypriniformes</taxon>
        <taxon>Cyprinidae</taxon>
        <taxon>Labeoninae</taxon>
        <taxon>Labeonini</taxon>
        <taxon>Cirrhinus</taxon>
    </lineage>
</organism>
<sequence length="63" mass="7101">FRSLRAGTPRPWVQQQRKTRARAPRRGPPPPPPPLFEISPGTASLPSRRDGTRRCDSETPLSR</sequence>
<evidence type="ECO:0000313" key="3">
    <source>
        <dbReference type="Proteomes" id="UP001529510"/>
    </source>
</evidence>
<gene>
    <name evidence="2" type="ORF">M9458_024589</name>
</gene>
<feature type="non-terminal residue" evidence="2">
    <location>
        <position position="63"/>
    </location>
</feature>
<comment type="caution">
    <text evidence="2">The sequence shown here is derived from an EMBL/GenBank/DDBJ whole genome shotgun (WGS) entry which is preliminary data.</text>
</comment>
<feature type="region of interest" description="Disordered" evidence="1">
    <location>
        <begin position="1"/>
        <end position="63"/>
    </location>
</feature>
<keyword evidence="3" id="KW-1185">Reference proteome</keyword>
<proteinExistence type="predicted"/>
<accession>A0ABD0PYS7</accession>
<evidence type="ECO:0000313" key="2">
    <source>
        <dbReference type="EMBL" id="KAL0179147.1"/>
    </source>
</evidence>
<evidence type="ECO:0000256" key="1">
    <source>
        <dbReference type="SAM" id="MobiDB-lite"/>
    </source>
</evidence>
<protein>
    <submittedName>
        <fullName evidence="2">Uncharacterized protein</fullName>
    </submittedName>
</protein>
<reference evidence="2 3" key="1">
    <citation type="submission" date="2024-05" db="EMBL/GenBank/DDBJ databases">
        <title>Genome sequencing and assembly of Indian major carp, Cirrhinus mrigala (Hamilton, 1822).</title>
        <authorList>
            <person name="Mohindra V."/>
            <person name="Chowdhury L.M."/>
            <person name="Lal K."/>
            <person name="Jena J.K."/>
        </authorList>
    </citation>
    <scope>NUCLEOTIDE SEQUENCE [LARGE SCALE GENOMIC DNA]</scope>
    <source>
        <strain evidence="2">CM1030</strain>
        <tissue evidence="2">Blood</tissue>
    </source>
</reference>
<feature type="non-terminal residue" evidence="2">
    <location>
        <position position="1"/>
    </location>
</feature>